<dbReference type="Proteomes" id="UP000297245">
    <property type="component" value="Unassembled WGS sequence"/>
</dbReference>
<keyword evidence="3" id="KW-0560">Oxidoreductase</keyword>
<dbReference type="OrthoDB" id="371245at2759"/>
<evidence type="ECO:0000256" key="1">
    <source>
        <dbReference type="ARBA" id="ARBA00009333"/>
    </source>
</evidence>
<evidence type="ECO:0000256" key="2">
    <source>
        <dbReference type="ARBA" id="ARBA00022630"/>
    </source>
</evidence>
<organism evidence="5 6">
    <name type="scientific">Dendrothele bispora (strain CBS 962.96)</name>
    <dbReference type="NCBI Taxonomy" id="1314807"/>
    <lineage>
        <taxon>Eukaryota</taxon>
        <taxon>Fungi</taxon>
        <taxon>Dikarya</taxon>
        <taxon>Basidiomycota</taxon>
        <taxon>Agaricomycotina</taxon>
        <taxon>Agaricomycetes</taxon>
        <taxon>Agaricomycetidae</taxon>
        <taxon>Agaricales</taxon>
        <taxon>Agaricales incertae sedis</taxon>
        <taxon>Dendrothele</taxon>
    </lineage>
</organism>
<keyword evidence="2" id="KW-0285">Flavoprotein</keyword>
<dbReference type="Gene3D" id="3.50.50.60">
    <property type="entry name" value="FAD/NAD(P)-binding domain"/>
    <property type="match status" value="2"/>
</dbReference>
<dbReference type="InterPro" id="IPR036188">
    <property type="entry name" value="FAD/NAD-bd_sf"/>
</dbReference>
<proteinExistence type="inferred from homology"/>
<dbReference type="SUPFAM" id="SSF51905">
    <property type="entry name" value="FAD/NAD(P)-binding domain"/>
    <property type="match status" value="1"/>
</dbReference>
<feature type="region of interest" description="Disordered" evidence="4">
    <location>
        <begin position="145"/>
        <end position="164"/>
    </location>
</feature>
<comment type="similarity">
    <text evidence="1">Belongs to the class-II pyridine nucleotide-disulfide oxidoreductase family.</text>
</comment>
<gene>
    <name evidence="5" type="ORF">K435DRAFT_851860</name>
</gene>
<dbReference type="PANTHER" id="PTHR48105">
    <property type="entry name" value="THIOREDOXIN REDUCTASE 1-RELATED-RELATED"/>
    <property type="match status" value="1"/>
</dbReference>
<reference evidence="5 6" key="1">
    <citation type="journal article" date="2019" name="Nat. Ecol. Evol.">
        <title>Megaphylogeny resolves global patterns of mushroom evolution.</title>
        <authorList>
            <person name="Varga T."/>
            <person name="Krizsan K."/>
            <person name="Foldi C."/>
            <person name="Dima B."/>
            <person name="Sanchez-Garcia M."/>
            <person name="Sanchez-Ramirez S."/>
            <person name="Szollosi G.J."/>
            <person name="Szarkandi J.G."/>
            <person name="Papp V."/>
            <person name="Albert L."/>
            <person name="Andreopoulos W."/>
            <person name="Angelini C."/>
            <person name="Antonin V."/>
            <person name="Barry K.W."/>
            <person name="Bougher N.L."/>
            <person name="Buchanan P."/>
            <person name="Buyck B."/>
            <person name="Bense V."/>
            <person name="Catcheside P."/>
            <person name="Chovatia M."/>
            <person name="Cooper J."/>
            <person name="Damon W."/>
            <person name="Desjardin D."/>
            <person name="Finy P."/>
            <person name="Geml J."/>
            <person name="Haridas S."/>
            <person name="Hughes K."/>
            <person name="Justo A."/>
            <person name="Karasinski D."/>
            <person name="Kautmanova I."/>
            <person name="Kiss B."/>
            <person name="Kocsube S."/>
            <person name="Kotiranta H."/>
            <person name="LaButti K.M."/>
            <person name="Lechner B.E."/>
            <person name="Liimatainen K."/>
            <person name="Lipzen A."/>
            <person name="Lukacs Z."/>
            <person name="Mihaltcheva S."/>
            <person name="Morgado L.N."/>
            <person name="Niskanen T."/>
            <person name="Noordeloos M.E."/>
            <person name="Ohm R.A."/>
            <person name="Ortiz-Santana B."/>
            <person name="Ovrebo C."/>
            <person name="Racz N."/>
            <person name="Riley R."/>
            <person name="Savchenko A."/>
            <person name="Shiryaev A."/>
            <person name="Soop K."/>
            <person name="Spirin V."/>
            <person name="Szebenyi C."/>
            <person name="Tomsovsky M."/>
            <person name="Tulloss R.E."/>
            <person name="Uehling J."/>
            <person name="Grigoriev I.V."/>
            <person name="Vagvolgyi C."/>
            <person name="Papp T."/>
            <person name="Martin F.M."/>
            <person name="Miettinen O."/>
            <person name="Hibbett D.S."/>
            <person name="Nagy L.G."/>
        </authorList>
    </citation>
    <scope>NUCLEOTIDE SEQUENCE [LARGE SCALE GENOMIC DNA]</scope>
    <source>
        <strain evidence="5 6">CBS 962.96</strain>
    </source>
</reference>
<accession>A0A4S8MKS8</accession>
<dbReference type="InterPro" id="IPR050097">
    <property type="entry name" value="Ferredoxin-NADP_redctase_2"/>
</dbReference>
<dbReference type="PRINTS" id="PR00469">
    <property type="entry name" value="PNDRDTASEII"/>
</dbReference>
<dbReference type="AlphaFoldDB" id="A0A4S8MKS8"/>
<evidence type="ECO:0000313" key="6">
    <source>
        <dbReference type="Proteomes" id="UP000297245"/>
    </source>
</evidence>
<keyword evidence="6" id="KW-1185">Reference proteome</keyword>
<evidence type="ECO:0000256" key="4">
    <source>
        <dbReference type="SAM" id="MobiDB-lite"/>
    </source>
</evidence>
<dbReference type="GO" id="GO:0016491">
    <property type="term" value="F:oxidoreductase activity"/>
    <property type="evidence" value="ECO:0007669"/>
    <property type="project" value="UniProtKB-KW"/>
</dbReference>
<dbReference type="GO" id="GO:0097237">
    <property type="term" value="P:cellular response to toxic substance"/>
    <property type="evidence" value="ECO:0007669"/>
    <property type="project" value="UniProtKB-ARBA"/>
</dbReference>
<evidence type="ECO:0000256" key="3">
    <source>
        <dbReference type="ARBA" id="ARBA00023002"/>
    </source>
</evidence>
<evidence type="ECO:0000313" key="5">
    <source>
        <dbReference type="EMBL" id="THV03395.1"/>
    </source>
</evidence>
<name>A0A4S8MKS8_DENBC</name>
<protein>
    <recommendedName>
        <fullName evidence="7">FAD/NAD(P)-binding domain-containing protein</fullName>
    </recommendedName>
</protein>
<evidence type="ECO:0008006" key="7">
    <source>
        <dbReference type="Google" id="ProtNLM"/>
    </source>
</evidence>
<sequence length="376" mass="40636">MVRQFVTVAVSSRSLTPRKKCHIATLIKGALRGYAIQLSINFYDAGGGATMFSCDLDPPNFNSNSDVDLDLHAQCVQSGYSIIMHTISSFPTTTTSTSSSTQTISGSNADFATNAALTTRSFILHRLSLPLLTALRSKFSFPTFNSRPGNQDTTTGSTMSPLTNRKVNESSHMHSEVVIIGSQPAIHLAQANPDSVLFEGLMANDFPAGGQRTATVNESLAPELMYKLRKQPLHFGTGIITEPISKIDLSHRPFRYWGEGQEDEELETADTVIVVTGASAKRLGLKGGEAYRHSGIRACVVCVGVVPIFRNEPPAVIGGCDSAAEEANYGHIVYVPGTDSNFCEKVFAAGDVQDKRYRQAITSAGVDVWLRLKQRG</sequence>
<dbReference type="PRINTS" id="PR00368">
    <property type="entry name" value="FADPNR"/>
</dbReference>
<dbReference type="EMBL" id="ML179067">
    <property type="protein sequence ID" value="THV03395.1"/>
    <property type="molecule type" value="Genomic_DNA"/>
</dbReference>